<keyword evidence="2 3" id="KW-0040">ANK repeat</keyword>
<dbReference type="AlphaFoldDB" id="A0A9P4T8K9"/>
<dbReference type="PROSITE" id="PS50088">
    <property type="entry name" value="ANK_REPEAT"/>
    <property type="match status" value="3"/>
</dbReference>
<gene>
    <name evidence="4" type="primary">ANKRD44_2</name>
    <name evidence="4" type="ORF">E8E13_004366</name>
</gene>
<dbReference type="SMART" id="SM00248">
    <property type="entry name" value="ANK"/>
    <property type="match status" value="3"/>
</dbReference>
<keyword evidence="5" id="KW-1185">Reference proteome</keyword>
<dbReference type="Gene3D" id="1.25.40.20">
    <property type="entry name" value="Ankyrin repeat-containing domain"/>
    <property type="match status" value="2"/>
</dbReference>
<dbReference type="OrthoDB" id="5369447at2759"/>
<dbReference type="SUPFAM" id="SSF48403">
    <property type="entry name" value="Ankyrin repeat"/>
    <property type="match status" value="1"/>
</dbReference>
<dbReference type="Proteomes" id="UP000801428">
    <property type="component" value="Unassembled WGS sequence"/>
</dbReference>
<feature type="repeat" description="ANK" evidence="3">
    <location>
        <begin position="263"/>
        <end position="295"/>
    </location>
</feature>
<dbReference type="PANTHER" id="PTHR24198">
    <property type="entry name" value="ANKYRIN REPEAT AND PROTEIN KINASE DOMAIN-CONTAINING PROTEIN"/>
    <property type="match status" value="1"/>
</dbReference>
<sequence length="313" mass="33911">MAQPTAANIVPYPSSYYSDREVGDVLLGEDKARPLIEASASGNETVLQSLLSQPQYIETMLEMHHCIYGEERPKEGPNEVRSVSAMEMSNVERVLAAAAETGDAAAAAVSTILDFAIQHDIDESDIITRSVITKTIKGGHALVFKALASAYPKVINFHISHGALPLYEAVRLQRVSLVAVLLELGADPSPPPSKQGGSYNQSLMSRAAMGQGPHMTEMLLERDMSIPGTGALHTAARFGRLDTMRLLLQHGADVNETLNKAWDNWTPLHFAASRGKIDAMKLLEQSGARLDVKDAYGKTAAQVLEEFSTTDKQ</sequence>
<protein>
    <submittedName>
        <fullName evidence="4">Ankyrin repeat domain-containing protein 44</fullName>
    </submittedName>
</protein>
<evidence type="ECO:0000256" key="3">
    <source>
        <dbReference type="PROSITE-ProRule" id="PRU00023"/>
    </source>
</evidence>
<evidence type="ECO:0000256" key="1">
    <source>
        <dbReference type="ARBA" id="ARBA00022737"/>
    </source>
</evidence>
<proteinExistence type="predicted"/>
<evidence type="ECO:0000256" key="2">
    <source>
        <dbReference type="ARBA" id="ARBA00023043"/>
    </source>
</evidence>
<dbReference type="EMBL" id="SWKU01000023">
    <property type="protein sequence ID" value="KAF2997369.1"/>
    <property type="molecule type" value="Genomic_DNA"/>
</dbReference>
<comment type="caution">
    <text evidence="4">The sequence shown here is derived from an EMBL/GenBank/DDBJ whole genome shotgun (WGS) entry which is preliminary data.</text>
</comment>
<name>A0A9P4T8K9_CURKU</name>
<evidence type="ECO:0000313" key="4">
    <source>
        <dbReference type="EMBL" id="KAF2997369.1"/>
    </source>
</evidence>
<feature type="repeat" description="ANK" evidence="3">
    <location>
        <begin position="227"/>
        <end position="259"/>
    </location>
</feature>
<keyword evidence="1" id="KW-0677">Repeat</keyword>
<dbReference type="PANTHER" id="PTHR24198:SF165">
    <property type="entry name" value="ANKYRIN REPEAT-CONTAINING PROTEIN-RELATED"/>
    <property type="match status" value="1"/>
</dbReference>
<feature type="repeat" description="ANK" evidence="3">
    <location>
        <begin position="161"/>
        <end position="193"/>
    </location>
</feature>
<dbReference type="InterPro" id="IPR036770">
    <property type="entry name" value="Ankyrin_rpt-contain_sf"/>
</dbReference>
<accession>A0A9P4T8K9</accession>
<reference evidence="4" key="1">
    <citation type="submission" date="2019-04" db="EMBL/GenBank/DDBJ databases">
        <title>Sequencing of skin fungus with MAO and IRED activity.</title>
        <authorList>
            <person name="Marsaioli A.J."/>
            <person name="Bonatto J.M.C."/>
            <person name="Reis Junior O."/>
        </authorList>
    </citation>
    <scope>NUCLEOTIDE SEQUENCE</scope>
    <source>
        <strain evidence="4">30M1</strain>
    </source>
</reference>
<dbReference type="PROSITE" id="PS50297">
    <property type="entry name" value="ANK_REP_REGION"/>
    <property type="match status" value="3"/>
</dbReference>
<dbReference type="InterPro" id="IPR002110">
    <property type="entry name" value="Ankyrin_rpt"/>
</dbReference>
<dbReference type="Pfam" id="PF13637">
    <property type="entry name" value="Ank_4"/>
    <property type="match status" value="1"/>
</dbReference>
<evidence type="ECO:0000313" key="5">
    <source>
        <dbReference type="Proteomes" id="UP000801428"/>
    </source>
</evidence>
<organism evidence="4 5">
    <name type="scientific">Curvularia kusanoi</name>
    <name type="common">Cochliobolus kusanoi</name>
    <dbReference type="NCBI Taxonomy" id="90978"/>
    <lineage>
        <taxon>Eukaryota</taxon>
        <taxon>Fungi</taxon>
        <taxon>Dikarya</taxon>
        <taxon>Ascomycota</taxon>
        <taxon>Pezizomycotina</taxon>
        <taxon>Dothideomycetes</taxon>
        <taxon>Pleosporomycetidae</taxon>
        <taxon>Pleosporales</taxon>
        <taxon>Pleosporineae</taxon>
        <taxon>Pleosporaceae</taxon>
        <taxon>Curvularia</taxon>
    </lineage>
</organism>